<dbReference type="AlphaFoldDB" id="A0A5N6Q4R4"/>
<evidence type="ECO:0000313" key="2">
    <source>
        <dbReference type="EMBL" id="KAD7478931.1"/>
    </source>
</evidence>
<organism evidence="2 3">
    <name type="scientific">Mikania micrantha</name>
    <name type="common">bitter vine</name>
    <dbReference type="NCBI Taxonomy" id="192012"/>
    <lineage>
        <taxon>Eukaryota</taxon>
        <taxon>Viridiplantae</taxon>
        <taxon>Streptophyta</taxon>
        <taxon>Embryophyta</taxon>
        <taxon>Tracheophyta</taxon>
        <taxon>Spermatophyta</taxon>
        <taxon>Magnoliopsida</taxon>
        <taxon>eudicotyledons</taxon>
        <taxon>Gunneridae</taxon>
        <taxon>Pentapetalae</taxon>
        <taxon>asterids</taxon>
        <taxon>campanulids</taxon>
        <taxon>Asterales</taxon>
        <taxon>Asteraceae</taxon>
        <taxon>Asteroideae</taxon>
        <taxon>Heliantheae alliance</taxon>
        <taxon>Eupatorieae</taxon>
        <taxon>Mikania</taxon>
    </lineage>
</organism>
<dbReference type="Proteomes" id="UP000326396">
    <property type="component" value="Linkage Group LG1"/>
</dbReference>
<evidence type="ECO:0000256" key="1">
    <source>
        <dbReference type="SAM" id="MobiDB-lite"/>
    </source>
</evidence>
<accession>A0A5N6Q4R4</accession>
<reference evidence="2 3" key="1">
    <citation type="submission" date="2019-05" db="EMBL/GenBank/DDBJ databases">
        <title>Mikania micrantha, genome provides insights into the molecular mechanism of rapid growth.</title>
        <authorList>
            <person name="Liu B."/>
        </authorList>
    </citation>
    <scope>NUCLEOTIDE SEQUENCE [LARGE SCALE GENOMIC DNA]</scope>
    <source>
        <strain evidence="2">NLD-2019</strain>
        <tissue evidence="2">Leaf</tissue>
    </source>
</reference>
<comment type="caution">
    <text evidence="2">The sequence shown here is derived from an EMBL/GenBank/DDBJ whole genome shotgun (WGS) entry which is preliminary data.</text>
</comment>
<dbReference type="OrthoDB" id="1750315at2759"/>
<evidence type="ECO:0000313" key="3">
    <source>
        <dbReference type="Proteomes" id="UP000326396"/>
    </source>
</evidence>
<dbReference type="EMBL" id="SZYD01000001">
    <property type="protein sequence ID" value="KAD7478931.1"/>
    <property type="molecule type" value="Genomic_DNA"/>
</dbReference>
<proteinExistence type="predicted"/>
<keyword evidence="3" id="KW-1185">Reference proteome</keyword>
<gene>
    <name evidence="2" type="ORF">E3N88_02067</name>
</gene>
<sequence>MQTTFPASSSDVTLSKWTPCSFHNMIEIEVFYKDVITLIPSYALLQLQRLEKIDLRVYGLKEVFEVVSLEESGFNESQTTVVKIPNLKQVTLNNAYDLKYVGSRKERSSKKEDRHIAGRKKAPVIARPFPGKKNRSRNDRTA</sequence>
<protein>
    <submittedName>
        <fullName evidence="2">Uncharacterized protein</fullName>
    </submittedName>
</protein>
<name>A0A5N6Q4R4_9ASTR</name>
<feature type="region of interest" description="Disordered" evidence="1">
    <location>
        <begin position="103"/>
        <end position="142"/>
    </location>
</feature>
<feature type="compositionally biased region" description="Basic and acidic residues" evidence="1">
    <location>
        <begin position="103"/>
        <end position="116"/>
    </location>
</feature>